<evidence type="ECO:0000256" key="2">
    <source>
        <dbReference type="ARBA" id="ARBA00004127"/>
    </source>
</evidence>
<feature type="transmembrane region" description="Helical" evidence="8">
    <location>
        <begin position="316"/>
        <end position="338"/>
    </location>
</feature>
<dbReference type="GO" id="GO:0042773">
    <property type="term" value="P:ATP synthesis coupled electron transport"/>
    <property type="evidence" value="ECO:0007669"/>
    <property type="project" value="InterPro"/>
</dbReference>
<dbReference type="GO" id="GO:0012505">
    <property type="term" value="C:endomembrane system"/>
    <property type="evidence" value="ECO:0007669"/>
    <property type="project" value="UniProtKB-SubCell"/>
</dbReference>
<feature type="transmembrane region" description="Helical" evidence="8">
    <location>
        <begin position="172"/>
        <end position="194"/>
    </location>
</feature>
<dbReference type="EC" id="1.6.5.11" evidence="11"/>
<dbReference type="InterPro" id="IPR001750">
    <property type="entry name" value="ND/Mrp_TM"/>
</dbReference>
<dbReference type="InterPro" id="IPR018393">
    <property type="entry name" value="NADHpl_OxRdtase_5_subgr"/>
</dbReference>
<keyword evidence="4 8" id="KW-1133">Transmembrane helix</keyword>
<feature type="transmembrane region" description="Helical" evidence="8">
    <location>
        <begin position="118"/>
        <end position="135"/>
    </location>
</feature>
<feature type="transmembrane region" description="Helical" evidence="8">
    <location>
        <begin position="476"/>
        <end position="498"/>
    </location>
</feature>
<evidence type="ECO:0000259" key="9">
    <source>
        <dbReference type="Pfam" id="PF00361"/>
    </source>
</evidence>
<feature type="transmembrane region" description="Helical" evidence="8">
    <location>
        <begin position="385"/>
        <end position="410"/>
    </location>
</feature>
<evidence type="ECO:0000256" key="7">
    <source>
        <dbReference type="SAM" id="MobiDB-lite"/>
    </source>
</evidence>
<comment type="function">
    <text evidence="1">NDH-1 shuttles electrons from NADH, via FMN and iron-sulfur (Fe-S) centers, to quinones in the respiratory chain. The immediate electron acceptor for the enzyme in this species is believed to be ubiquinone. Couples the redox reaction to proton translocation (for every two electrons transferred, four hydrogen ions are translocated across the cytoplasmic membrane), and thus conserves the redox energy in a proton gradient.</text>
</comment>
<proteinExistence type="predicted"/>
<dbReference type="GO" id="GO:0008137">
    <property type="term" value="F:NADH dehydrogenase (ubiquinone) activity"/>
    <property type="evidence" value="ECO:0007669"/>
    <property type="project" value="InterPro"/>
</dbReference>
<evidence type="ECO:0000313" key="11">
    <source>
        <dbReference type="EMBL" id="SLN44537.1"/>
    </source>
</evidence>
<dbReference type="PRINTS" id="PR01434">
    <property type="entry name" value="NADHDHGNASE5"/>
</dbReference>
<feature type="transmembrane region" description="Helical" evidence="8">
    <location>
        <begin position="605"/>
        <end position="624"/>
    </location>
</feature>
<feature type="transmembrane region" description="Helical" evidence="8">
    <location>
        <begin position="260"/>
        <end position="282"/>
    </location>
</feature>
<comment type="subcellular location">
    <subcellularLocation>
        <location evidence="2">Endomembrane system</location>
        <topology evidence="2">Multi-pass membrane protein</topology>
    </subcellularLocation>
    <subcellularLocation>
        <location evidence="6">Membrane</location>
        <topology evidence="6">Multi-pass membrane protein</topology>
    </subcellularLocation>
</comment>
<evidence type="ECO:0000256" key="6">
    <source>
        <dbReference type="RuleBase" id="RU000320"/>
    </source>
</evidence>
<dbReference type="PRINTS" id="PR01435">
    <property type="entry name" value="NPOXDRDTASE5"/>
</dbReference>
<evidence type="ECO:0000256" key="3">
    <source>
        <dbReference type="ARBA" id="ARBA00022692"/>
    </source>
</evidence>
<dbReference type="EMBL" id="FWFQ01000015">
    <property type="protein sequence ID" value="SLN44537.1"/>
    <property type="molecule type" value="Genomic_DNA"/>
</dbReference>
<keyword evidence="12" id="KW-1185">Reference proteome</keyword>
<feature type="transmembrane region" description="Helical" evidence="8">
    <location>
        <begin position="79"/>
        <end position="97"/>
    </location>
</feature>
<dbReference type="NCBIfam" id="TIGR01974">
    <property type="entry name" value="NDH_I_L"/>
    <property type="match status" value="1"/>
</dbReference>
<dbReference type="NCBIfam" id="NF005141">
    <property type="entry name" value="PRK06590.1"/>
    <property type="match status" value="1"/>
</dbReference>
<name>A0A1Y5ST48_9RHOB</name>
<feature type="transmembrane region" description="Helical" evidence="8">
    <location>
        <begin position="288"/>
        <end position="309"/>
    </location>
</feature>
<evidence type="ECO:0000256" key="5">
    <source>
        <dbReference type="ARBA" id="ARBA00023136"/>
    </source>
</evidence>
<feature type="transmembrane region" description="Helical" evidence="8">
    <location>
        <begin position="6"/>
        <end position="23"/>
    </location>
</feature>
<feature type="transmembrane region" description="Helical" evidence="8">
    <location>
        <begin position="226"/>
        <end position="248"/>
    </location>
</feature>
<evidence type="ECO:0000259" key="10">
    <source>
        <dbReference type="Pfam" id="PF00662"/>
    </source>
</evidence>
<dbReference type="Pfam" id="PF00361">
    <property type="entry name" value="Proton_antipo_M"/>
    <property type="match status" value="1"/>
</dbReference>
<dbReference type="AlphaFoldDB" id="A0A1Y5ST48"/>
<evidence type="ECO:0000256" key="8">
    <source>
        <dbReference type="SAM" id="Phobius"/>
    </source>
</evidence>
<dbReference type="RefSeq" id="WP_085868818.1">
    <property type="nucleotide sequence ID" value="NZ_FWFQ01000015.1"/>
</dbReference>
<dbReference type="Pfam" id="PF00662">
    <property type="entry name" value="Proton_antipo_N"/>
    <property type="match status" value="1"/>
</dbReference>
<feature type="domain" description="NADH:quinone oxidoreductase/Mrp antiporter transmembrane" evidence="9">
    <location>
        <begin position="135"/>
        <end position="439"/>
    </location>
</feature>
<sequence>MANIVLFAPLIGAILCGFGWKIIGETAAQWVATGLLFVSAFFSWIIFLTFDGTLAQIHILDWIQSGSLDTAWAIRLDRLTAIMLIVITTVSSLVHLYSFGYMDHDPQWKEGEVYKPRFFAYLSFFTFAMLMLVTADNLVQMFFGWEGVGVASYLLIGFYYRKPSANAAAIKAFVVNRVGDFGFALGIFALFFLVDSINFDDVFAAGPALAETNLHFLWRDWNAANLIGFLLFIGAMGKSAQLFLHTWLPDAMEGPTPVSALIHAATMVTAGVFLVCRMSPLFEYAPGAQTFIIYIGASTAFFAATVGLVQNDIKRVIAYSTCSQLGYMFVAAGVGVYSAAMFHLFTHAFFKAMLFLGAGSVIHAMHHEQDMRNYGGLRTKIPYTYWAMMIGTLAITGVGIPLTHIGFAGFLSKDAIIESAFGAESAAGSYAFWMLVVAAAMTSFYSWRLMFLTFFGKPRGDKHTHDHAHESPMVMLVPLGVLSLGAIFAGMIWFGSFFGTHEQVNRFFGIPEHHAEASQGHGAAHGDDHGSDHEDAHGDDHAKAEGEAHAVAKEGAADHGDAQGEGDHAAAAGLHHGQAPVGAIFMAPDNHVMDNAHHAPKWVKVSPFIAMVLGLALAYLFYIVNPRLPKRLATAQEPLYKFLLNKWYFDQAYDFLFVRPAKALGRFFWKKGDGATIDGAINGLAMGIVPFFTRLAGRAQSGYLFHYAFAMVIGIVILVSWMAIGGGAN</sequence>
<reference evidence="11 12" key="1">
    <citation type="submission" date="2017-03" db="EMBL/GenBank/DDBJ databases">
        <authorList>
            <person name="Afonso C.L."/>
            <person name="Miller P.J."/>
            <person name="Scott M.A."/>
            <person name="Spackman E."/>
            <person name="Goraichik I."/>
            <person name="Dimitrov K.M."/>
            <person name="Suarez D.L."/>
            <person name="Swayne D.E."/>
        </authorList>
    </citation>
    <scope>NUCLEOTIDE SEQUENCE [LARGE SCALE GENOMIC DNA]</scope>
    <source>
        <strain evidence="11 12">CECT 7680</strain>
    </source>
</reference>
<evidence type="ECO:0000313" key="12">
    <source>
        <dbReference type="Proteomes" id="UP000193409"/>
    </source>
</evidence>
<keyword evidence="5 8" id="KW-0472">Membrane</keyword>
<dbReference type="GO" id="GO:0015990">
    <property type="term" value="P:electron transport coupled proton transport"/>
    <property type="evidence" value="ECO:0007669"/>
    <property type="project" value="TreeGrafter"/>
</dbReference>
<evidence type="ECO:0000256" key="1">
    <source>
        <dbReference type="ARBA" id="ARBA00002378"/>
    </source>
</evidence>
<feature type="transmembrane region" description="Helical" evidence="8">
    <location>
        <begin position="430"/>
        <end position="455"/>
    </location>
</feature>
<feature type="transmembrane region" description="Helical" evidence="8">
    <location>
        <begin position="704"/>
        <end position="724"/>
    </location>
</feature>
<accession>A0A1Y5ST48</accession>
<dbReference type="PANTHER" id="PTHR42829">
    <property type="entry name" value="NADH-UBIQUINONE OXIDOREDUCTASE CHAIN 5"/>
    <property type="match status" value="1"/>
</dbReference>
<feature type="transmembrane region" description="Helical" evidence="8">
    <location>
        <begin position="344"/>
        <end position="364"/>
    </location>
</feature>
<feature type="transmembrane region" description="Helical" evidence="8">
    <location>
        <begin position="141"/>
        <end position="160"/>
    </location>
</feature>
<dbReference type="GO" id="GO:0003954">
    <property type="term" value="F:NADH dehydrogenase activity"/>
    <property type="evidence" value="ECO:0007669"/>
    <property type="project" value="TreeGrafter"/>
</dbReference>
<gene>
    <name evidence="11" type="primary">nuoL</name>
    <name evidence="11" type="ORF">PSA7680_02264</name>
</gene>
<protein>
    <submittedName>
        <fullName evidence="11">NADH-quinone oxidoreductase subunit L</fullName>
        <ecNumber evidence="11">1.6.5.11</ecNumber>
    </submittedName>
</protein>
<feature type="transmembrane region" description="Helical" evidence="8">
    <location>
        <begin position="35"/>
        <end position="59"/>
    </location>
</feature>
<feature type="region of interest" description="Disordered" evidence="7">
    <location>
        <begin position="515"/>
        <end position="567"/>
    </location>
</feature>
<dbReference type="InterPro" id="IPR001516">
    <property type="entry name" value="Proton_antipo_N"/>
</dbReference>
<evidence type="ECO:0000256" key="4">
    <source>
        <dbReference type="ARBA" id="ARBA00022989"/>
    </source>
</evidence>
<dbReference type="PANTHER" id="PTHR42829:SF2">
    <property type="entry name" value="NADH-UBIQUINONE OXIDOREDUCTASE CHAIN 5"/>
    <property type="match status" value="1"/>
</dbReference>
<organism evidence="11 12">
    <name type="scientific">Pseudoruegeria aquimaris</name>
    <dbReference type="NCBI Taxonomy" id="393663"/>
    <lineage>
        <taxon>Bacteria</taxon>
        <taxon>Pseudomonadati</taxon>
        <taxon>Pseudomonadota</taxon>
        <taxon>Alphaproteobacteria</taxon>
        <taxon>Rhodobacterales</taxon>
        <taxon>Roseobacteraceae</taxon>
        <taxon>Pseudoruegeria</taxon>
    </lineage>
</organism>
<dbReference type="GO" id="GO:0016020">
    <property type="term" value="C:membrane"/>
    <property type="evidence" value="ECO:0007669"/>
    <property type="project" value="UniProtKB-SubCell"/>
</dbReference>
<dbReference type="InterPro" id="IPR003945">
    <property type="entry name" value="NU5C-like"/>
</dbReference>
<feature type="compositionally biased region" description="Basic and acidic residues" evidence="7">
    <location>
        <begin position="524"/>
        <end position="567"/>
    </location>
</feature>
<dbReference type="Gene3D" id="1.20.5.2700">
    <property type="match status" value="1"/>
</dbReference>
<dbReference type="OrthoDB" id="9811798at2"/>
<dbReference type="Proteomes" id="UP000193409">
    <property type="component" value="Unassembled WGS sequence"/>
</dbReference>
<keyword evidence="3 6" id="KW-0812">Transmembrane</keyword>
<keyword evidence="11" id="KW-0560">Oxidoreductase</keyword>
<feature type="domain" description="NADH-Ubiquinone oxidoreductase (complex I) chain 5 N-terminal" evidence="10">
    <location>
        <begin position="62"/>
        <end position="108"/>
    </location>
</feature>